<keyword evidence="5" id="KW-0997">Cell inner membrane</keyword>
<reference evidence="13" key="1">
    <citation type="submission" date="2020-05" db="EMBL/GenBank/DDBJ databases">
        <title>Sulfur intermediates as new biogeochemical hubs in an aquatic model microbial ecosystem.</title>
        <authorList>
            <person name="Vigneron A."/>
        </authorList>
    </citation>
    <scope>NUCLEOTIDE SEQUENCE</scope>
    <source>
        <strain evidence="13">Bin.250</strain>
    </source>
</reference>
<feature type="transmembrane region" description="Helical" evidence="11">
    <location>
        <begin position="21"/>
        <end position="43"/>
    </location>
</feature>
<feature type="non-terminal residue" evidence="13">
    <location>
        <position position="165"/>
    </location>
</feature>
<evidence type="ECO:0000256" key="1">
    <source>
        <dbReference type="ARBA" id="ARBA00004377"/>
    </source>
</evidence>
<comment type="caution">
    <text evidence="13">The sequence shown here is derived from an EMBL/GenBank/DDBJ whole genome shotgun (WGS) entry which is preliminary data.</text>
</comment>
<gene>
    <name evidence="13" type="ORF">HQ497_00750</name>
</gene>
<evidence type="ECO:0000256" key="2">
    <source>
        <dbReference type="ARBA" id="ARBA00021549"/>
    </source>
</evidence>
<evidence type="ECO:0000256" key="6">
    <source>
        <dbReference type="ARBA" id="ARBA00022692"/>
    </source>
</evidence>
<evidence type="ECO:0000256" key="8">
    <source>
        <dbReference type="ARBA" id="ARBA00023136"/>
    </source>
</evidence>
<evidence type="ECO:0000256" key="4">
    <source>
        <dbReference type="ARBA" id="ARBA00022481"/>
    </source>
</evidence>
<evidence type="ECO:0000256" key="9">
    <source>
        <dbReference type="ARBA" id="ARBA00025772"/>
    </source>
</evidence>
<accession>A0A972VWW3</accession>
<sequence length="165" mass="17022">MATSKQGISARLIRGMTLMELMVGLVIVGMGMTIAIPSFQGMLARNTMATQVNEFMLSLLQARSEASKTGRTVSILGKTTATDFSGGWCVARGSPANCTAPGADVVMSFPPLVAEASLSLVGGTVPIQFNSLGGLTGDSALDVDLCHARPPGRSIHISLVGRAQA</sequence>
<dbReference type="SUPFAM" id="SSF54523">
    <property type="entry name" value="Pili subunits"/>
    <property type="match status" value="1"/>
</dbReference>
<evidence type="ECO:0000256" key="5">
    <source>
        <dbReference type="ARBA" id="ARBA00022519"/>
    </source>
</evidence>
<dbReference type="Pfam" id="PF12019">
    <property type="entry name" value="GspH"/>
    <property type="match status" value="1"/>
</dbReference>
<dbReference type="InterPro" id="IPR022346">
    <property type="entry name" value="T2SS_GspH"/>
</dbReference>
<evidence type="ECO:0000256" key="7">
    <source>
        <dbReference type="ARBA" id="ARBA00022989"/>
    </source>
</evidence>
<proteinExistence type="inferred from homology"/>
<evidence type="ECO:0000259" key="12">
    <source>
        <dbReference type="Pfam" id="PF12019"/>
    </source>
</evidence>
<evidence type="ECO:0000256" key="3">
    <source>
        <dbReference type="ARBA" id="ARBA00022475"/>
    </source>
</evidence>
<keyword evidence="3" id="KW-1003">Cell membrane</keyword>
<keyword evidence="7 11" id="KW-1133">Transmembrane helix</keyword>
<dbReference type="Pfam" id="PF07963">
    <property type="entry name" value="N_methyl"/>
    <property type="match status" value="1"/>
</dbReference>
<feature type="domain" description="General secretion pathway GspH" evidence="12">
    <location>
        <begin position="51"/>
        <end position="159"/>
    </location>
</feature>
<dbReference type="Proteomes" id="UP000754644">
    <property type="component" value="Unassembled WGS sequence"/>
</dbReference>
<dbReference type="GO" id="GO:0005886">
    <property type="term" value="C:plasma membrane"/>
    <property type="evidence" value="ECO:0007669"/>
    <property type="project" value="UniProtKB-SubCell"/>
</dbReference>
<keyword evidence="6 11" id="KW-0812">Transmembrane</keyword>
<dbReference type="AlphaFoldDB" id="A0A972VWW3"/>
<dbReference type="Gene3D" id="3.55.40.10">
    <property type="entry name" value="minor pseudopilin epsh domain"/>
    <property type="match status" value="1"/>
</dbReference>
<evidence type="ECO:0000313" key="14">
    <source>
        <dbReference type="Proteomes" id="UP000754644"/>
    </source>
</evidence>
<evidence type="ECO:0000256" key="10">
    <source>
        <dbReference type="ARBA" id="ARBA00030775"/>
    </source>
</evidence>
<dbReference type="InterPro" id="IPR012902">
    <property type="entry name" value="N_methyl_site"/>
</dbReference>
<evidence type="ECO:0000313" key="13">
    <source>
        <dbReference type="EMBL" id="NQV63865.1"/>
    </source>
</evidence>
<evidence type="ECO:0000256" key="11">
    <source>
        <dbReference type="SAM" id="Phobius"/>
    </source>
</evidence>
<comment type="similarity">
    <text evidence="9">Belongs to the GSP H family.</text>
</comment>
<dbReference type="EMBL" id="JABMOJ010000029">
    <property type="protein sequence ID" value="NQV63865.1"/>
    <property type="molecule type" value="Genomic_DNA"/>
</dbReference>
<keyword evidence="8 11" id="KW-0472">Membrane</keyword>
<protein>
    <recommendedName>
        <fullName evidence="2">Type II secretion system protein H</fullName>
    </recommendedName>
    <alternativeName>
        <fullName evidence="10">General secretion pathway protein H</fullName>
    </alternativeName>
</protein>
<dbReference type="NCBIfam" id="TIGR02532">
    <property type="entry name" value="IV_pilin_GFxxxE"/>
    <property type="match status" value="1"/>
</dbReference>
<keyword evidence="4" id="KW-0488">Methylation</keyword>
<name>A0A972VWW3_9GAMM</name>
<dbReference type="GO" id="GO:0015627">
    <property type="term" value="C:type II protein secretion system complex"/>
    <property type="evidence" value="ECO:0007669"/>
    <property type="project" value="InterPro"/>
</dbReference>
<comment type="subcellular location">
    <subcellularLocation>
        <location evidence="1">Cell inner membrane</location>
        <topology evidence="1">Single-pass membrane protein</topology>
    </subcellularLocation>
</comment>
<organism evidence="13 14">
    <name type="scientific">SAR86 cluster bacterium</name>
    <dbReference type="NCBI Taxonomy" id="2030880"/>
    <lineage>
        <taxon>Bacteria</taxon>
        <taxon>Pseudomonadati</taxon>
        <taxon>Pseudomonadota</taxon>
        <taxon>Gammaproteobacteria</taxon>
        <taxon>SAR86 cluster</taxon>
    </lineage>
</organism>
<dbReference type="InterPro" id="IPR045584">
    <property type="entry name" value="Pilin-like"/>
</dbReference>
<dbReference type="GO" id="GO:0015628">
    <property type="term" value="P:protein secretion by the type II secretion system"/>
    <property type="evidence" value="ECO:0007669"/>
    <property type="project" value="InterPro"/>
</dbReference>